<proteinExistence type="predicted"/>
<organism evidence="3 4">
    <name type="scientific">Capsicum baccatum</name>
    <name type="common">Peruvian pepper</name>
    <dbReference type="NCBI Taxonomy" id="33114"/>
    <lineage>
        <taxon>Eukaryota</taxon>
        <taxon>Viridiplantae</taxon>
        <taxon>Streptophyta</taxon>
        <taxon>Embryophyta</taxon>
        <taxon>Tracheophyta</taxon>
        <taxon>Spermatophyta</taxon>
        <taxon>Magnoliopsida</taxon>
        <taxon>eudicotyledons</taxon>
        <taxon>Gunneridae</taxon>
        <taxon>Pentapetalae</taxon>
        <taxon>asterids</taxon>
        <taxon>lamiids</taxon>
        <taxon>Solanales</taxon>
        <taxon>Solanaceae</taxon>
        <taxon>Solanoideae</taxon>
        <taxon>Capsiceae</taxon>
        <taxon>Capsicum</taxon>
    </lineage>
</organism>
<dbReference type="Proteomes" id="UP000224567">
    <property type="component" value="Unassembled WGS sequence"/>
</dbReference>
<feature type="transmembrane region" description="Helical" evidence="1">
    <location>
        <begin position="52"/>
        <end position="75"/>
    </location>
</feature>
<keyword evidence="1" id="KW-1133">Transmembrane helix</keyword>
<reference evidence="3 4" key="1">
    <citation type="journal article" date="2017" name="Genome Biol.">
        <title>New reference genome sequences of hot pepper reveal the massive evolution of plant disease-resistance genes by retroduplication.</title>
        <authorList>
            <person name="Kim S."/>
            <person name="Park J."/>
            <person name="Yeom S.I."/>
            <person name="Kim Y.M."/>
            <person name="Seo E."/>
            <person name="Kim K.T."/>
            <person name="Kim M.S."/>
            <person name="Lee J.M."/>
            <person name="Cheong K."/>
            <person name="Shin H.S."/>
            <person name="Kim S.B."/>
            <person name="Han K."/>
            <person name="Lee J."/>
            <person name="Park M."/>
            <person name="Lee H.A."/>
            <person name="Lee H.Y."/>
            <person name="Lee Y."/>
            <person name="Oh S."/>
            <person name="Lee J.H."/>
            <person name="Choi E."/>
            <person name="Choi E."/>
            <person name="Lee S.E."/>
            <person name="Jeon J."/>
            <person name="Kim H."/>
            <person name="Choi G."/>
            <person name="Song H."/>
            <person name="Lee J."/>
            <person name="Lee S.C."/>
            <person name="Kwon J.K."/>
            <person name="Lee H.Y."/>
            <person name="Koo N."/>
            <person name="Hong Y."/>
            <person name="Kim R.W."/>
            <person name="Kang W.H."/>
            <person name="Huh J.H."/>
            <person name="Kang B.C."/>
            <person name="Yang T.J."/>
            <person name="Lee Y.H."/>
            <person name="Bennetzen J.L."/>
            <person name="Choi D."/>
        </authorList>
    </citation>
    <scope>NUCLEOTIDE SEQUENCE [LARGE SCALE GENOMIC DNA]</scope>
    <source>
        <strain evidence="4">cv. PBC81</strain>
    </source>
</reference>
<dbReference type="GO" id="GO:0000428">
    <property type="term" value="C:DNA-directed RNA polymerase complex"/>
    <property type="evidence" value="ECO:0007669"/>
    <property type="project" value="UniProtKB-KW"/>
</dbReference>
<dbReference type="SUPFAM" id="SSF64484">
    <property type="entry name" value="beta and beta-prime subunits of DNA dependent RNA-polymerase"/>
    <property type="match status" value="1"/>
</dbReference>
<feature type="domain" description="DNA-directed RNA polymerase subunit 2 hybrid-binding" evidence="2">
    <location>
        <begin position="93"/>
        <end position="179"/>
    </location>
</feature>
<evidence type="ECO:0000313" key="4">
    <source>
        <dbReference type="Proteomes" id="UP000224567"/>
    </source>
</evidence>
<sequence>MLYLSLGRDEYYMVATGNSLALNQDIQEEQIVPARNRQEFLTIAWEQRIRRYFFVLLVLTFALTSSHLSICFGLQKLGAALLVKKRLSFEDMIQTHVTSQGPKKVTYEIPHLEAHLLRNVDKNGIVMLGSWVETGDILVGIKVAYFENLSTTTKMEPDNGNAMMKSIVTLSNGRFASVVCFQRLMRDNSSIHHHKRGMKIPDWVLGLGGLAAYFVSIISIIVRISSFTIRKMDRYERRGNRGQTYSKVPKQLSLAAQ</sequence>
<keyword evidence="4" id="KW-1185">Reference proteome</keyword>
<evidence type="ECO:0000256" key="1">
    <source>
        <dbReference type="SAM" id="Phobius"/>
    </source>
</evidence>
<name>A0A2G2WIQ9_CAPBA</name>
<dbReference type="Pfam" id="PF00562">
    <property type="entry name" value="RNA_pol_Rpb2_6"/>
    <property type="match status" value="1"/>
</dbReference>
<dbReference type="Gene3D" id="2.40.50.150">
    <property type="match status" value="1"/>
</dbReference>
<keyword evidence="1" id="KW-0472">Membrane</keyword>
<dbReference type="GO" id="GO:0003899">
    <property type="term" value="F:DNA-directed RNA polymerase activity"/>
    <property type="evidence" value="ECO:0007669"/>
    <property type="project" value="InterPro"/>
</dbReference>
<dbReference type="OrthoDB" id="1927092at2759"/>
<keyword evidence="3" id="KW-0804">Transcription</keyword>
<dbReference type="STRING" id="33114.A0A2G2WIQ9"/>
<protein>
    <submittedName>
        <fullName evidence="3">DNA-directed RNA polymerase subunit beta</fullName>
    </submittedName>
</protein>
<dbReference type="AlphaFoldDB" id="A0A2G2WIQ9"/>
<evidence type="ECO:0000313" key="3">
    <source>
        <dbReference type="EMBL" id="PHT45030.1"/>
    </source>
</evidence>
<reference evidence="4" key="2">
    <citation type="journal article" date="2017" name="J. Anim. Genet.">
        <title>Multiple reference genome sequences of hot pepper reveal the massive evolution of plant disease resistance genes by retroduplication.</title>
        <authorList>
            <person name="Kim S."/>
            <person name="Park J."/>
            <person name="Yeom S.-I."/>
            <person name="Kim Y.-M."/>
            <person name="Seo E."/>
            <person name="Kim K.-T."/>
            <person name="Kim M.-S."/>
            <person name="Lee J.M."/>
            <person name="Cheong K."/>
            <person name="Shin H.-S."/>
            <person name="Kim S.-B."/>
            <person name="Han K."/>
            <person name="Lee J."/>
            <person name="Park M."/>
            <person name="Lee H.-A."/>
            <person name="Lee H.-Y."/>
            <person name="Lee Y."/>
            <person name="Oh S."/>
            <person name="Lee J.H."/>
            <person name="Choi E."/>
            <person name="Choi E."/>
            <person name="Lee S.E."/>
            <person name="Jeon J."/>
            <person name="Kim H."/>
            <person name="Choi G."/>
            <person name="Song H."/>
            <person name="Lee J."/>
            <person name="Lee S.-C."/>
            <person name="Kwon J.-K."/>
            <person name="Lee H.-Y."/>
            <person name="Koo N."/>
            <person name="Hong Y."/>
            <person name="Kim R.W."/>
            <person name="Kang W.-H."/>
            <person name="Huh J.H."/>
            <person name="Kang B.-C."/>
            <person name="Yang T.-J."/>
            <person name="Lee Y.-H."/>
            <person name="Bennetzen J.L."/>
            <person name="Choi D."/>
        </authorList>
    </citation>
    <scope>NUCLEOTIDE SEQUENCE [LARGE SCALE GENOMIC DNA]</scope>
    <source>
        <strain evidence="4">cv. PBC81</strain>
    </source>
</reference>
<dbReference type="GO" id="GO:0003677">
    <property type="term" value="F:DNA binding"/>
    <property type="evidence" value="ECO:0007669"/>
    <property type="project" value="InterPro"/>
</dbReference>
<evidence type="ECO:0000259" key="2">
    <source>
        <dbReference type="Pfam" id="PF00562"/>
    </source>
</evidence>
<feature type="transmembrane region" description="Helical" evidence="1">
    <location>
        <begin position="203"/>
        <end position="224"/>
    </location>
</feature>
<dbReference type="InterPro" id="IPR014724">
    <property type="entry name" value="RNA_pol_RPB2_OB-fold"/>
</dbReference>
<dbReference type="GO" id="GO:0006351">
    <property type="term" value="P:DNA-templated transcription"/>
    <property type="evidence" value="ECO:0007669"/>
    <property type="project" value="InterPro"/>
</dbReference>
<gene>
    <name evidence="3" type="ORF">CQW23_14188</name>
</gene>
<accession>A0A2G2WIQ9</accession>
<dbReference type="EMBL" id="MLFT02000006">
    <property type="protein sequence ID" value="PHT45030.1"/>
    <property type="molecule type" value="Genomic_DNA"/>
</dbReference>
<keyword evidence="1" id="KW-0812">Transmembrane</keyword>
<comment type="caution">
    <text evidence="3">The sequence shown here is derived from an EMBL/GenBank/DDBJ whole genome shotgun (WGS) entry which is preliminary data.</text>
</comment>
<dbReference type="InterPro" id="IPR007120">
    <property type="entry name" value="DNA-dir_RNAP_su2_dom"/>
</dbReference>
<keyword evidence="3" id="KW-0240">DNA-directed RNA polymerase</keyword>